<dbReference type="Gene3D" id="3.30.70.1320">
    <property type="entry name" value="Multidrug efflux transporter AcrB pore domain like"/>
    <property type="match status" value="1"/>
</dbReference>
<feature type="transmembrane region" description="Helical" evidence="1">
    <location>
        <begin position="490"/>
        <end position="514"/>
    </location>
</feature>
<dbReference type="InterPro" id="IPR027463">
    <property type="entry name" value="AcrB_DN_DC_subdom"/>
</dbReference>
<dbReference type="PANTHER" id="PTHR32063">
    <property type="match status" value="1"/>
</dbReference>
<dbReference type="Pfam" id="PF00873">
    <property type="entry name" value="ACR_tran"/>
    <property type="match status" value="1"/>
</dbReference>
<accession>A0ABU0YQS0</accession>
<evidence type="ECO:0000256" key="1">
    <source>
        <dbReference type="SAM" id="Phobius"/>
    </source>
</evidence>
<dbReference type="RefSeq" id="WP_379958866.1">
    <property type="nucleotide sequence ID" value="NZ_JAUYVI010000006.1"/>
</dbReference>
<dbReference type="SUPFAM" id="SSF82693">
    <property type="entry name" value="Multidrug efflux transporter AcrB pore domain, PN1, PN2, PC1 and PC2 subdomains"/>
    <property type="match status" value="3"/>
</dbReference>
<sequence length="1094" mass="116954">MKLGLSGLLTRAAIRSPLTPLFLLAALAAGLVALLTIPREEEPQISVPMVDILVQADGLKGPDAVELVTKPLEEIVKSIDGVEHVYSQTQDDRVMVTARFLTGTNEDDAILRVHEKIRANFDKIPIGIPEPLIVGHGINDVAIVVLTLSPKPEAASRWTAKDLYAVADQLRAELVKTDNVGLTYIAGGDAQQIRVEPDPEKLALYGVTLQQLVAKVQGANRSFLAGNLRAAGQTFSVAAGQTLGGVPDIGLLLVTTRDGRPVYVRDLAGVVVGPSPAEHRVWNLAPNDKAPDDKAASGDWAPVPAVSLAVAKRAGANAVVVARDIVARAETLQGRLIPADLNVEITRNYGQTADDKANELLFHLGIATVSIVVLIALSVGWREAVVTLVVIPTTILLTLFAANLMGYTINRVSLFALIFSIGILVDDAIVVVENIARHWAMGDGRTRMQAAIEAVAEVGNPTVVATLTVIAALLPMLFVSGLMGPYMAPIPANASAAMLFSFVVAMVVAPWLMLKLAPHKAANAAAADANHHHDVGRLGNLYLKVARPIVRSRATAWAFLLSVGFATVAVCVLFATKDVTVKLLPFDNKSELSVVLDLPEGASLEDTERVLLEAARIVEATPEVRSIQAYAGTAAPFNFNGLVRHSYFRSQPEQGELQINLADKAERSRASHAVALDIRTQLRALKLPVGTALKVVEVPPGPPVLATLLAEVYGPDAATRRAVMAKLKTIFAAVPYIVDIDDSVGEARPRLRIAIDQDQLEFFGVEQSDVYDTIQALLGGVAVGYSHRGEGRNPIEIAVRLPKRDLTWDAKLASTPVPANAQPGNKAVVELGDVVRVTEEQGSPNIFRRDGHFADMVQAELAGQFEAPIYGMLAVNQLVDAADWGDLPKPAIAIHGQPLDEAKPTLLWDGEWEITYVTFRDMGAAFGVAILGIYILVVAQFRSFRLPLVILTPIPLTLIGIVLGHWLLGAAFTATSMIGFIALAGIIVRNSILLVDFIRHGDNANRTLREAVLEAGAVRFKPILLTALAAMIGAATILLDPIFQGLAISLLFGLASSTLLTVLVIPAIYIVLRDADQPMAPREDATHGERGSAR</sequence>
<feature type="transmembrane region" description="Helical" evidence="1">
    <location>
        <begin position="360"/>
        <end position="377"/>
    </location>
</feature>
<evidence type="ECO:0000313" key="3">
    <source>
        <dbReference type="Proteomes" id="UP001230156"/>
    </source>
</evidence>
<dbReference type="SUPFAM" id="SSF82866">
    <property type="entry name" value="Multidrug efflux transporter AcrB transmembrane domain"/>
    <property type="match status" value="2"/>
</dbReference>
<feature type="transmembrane region" description="Helical" evidence="1">
    <location>
        <begin position="974"/>
        <end position="998"/>
    </location>
</feature>
<dbReference type="Gene3D" id="1.20.1640.10">
    <property type="entry name" value="Multidrug efflux transporter AcrB transmembrane domain"/>
    <property type="match status" value="2"/>
</dbReference>
<name>A0ABU0YQS0_9PROT</name>
<proteinExistence type="predicted"/>
<feature type="transmembrane region" description="Helical" evidence="1">
    <location>
        <begin position="922"/>
        <end position="941"/>
    </location>
</feature>
<keyword evidence="1" id="KW-0812">Transmembrane</keyword>
<keyword evidence="1" id="KW-1133">Transmembrane helix</keyword>
<dbReference type="PRINTS" id="PR00702">
    <property type="entry name" value="ACRIFLAVINRP"/>
</dbReference>
<dbReference type="InterPro" id="IPR001036">
    <property type="entry name" value="Acrflvin-R"/>
</dbReference>
<feature type="transmembrane region" description="Helical" evidence="1">
    <location>
        <begin position="1045"/>
        <end position="1072"/>
    </location>
</feature>
<dbReference type="SUPFAM" id="SSF82714">
    <property type="entry name" value="Multidrug efflux transporter AcrB TolC docking domain, DN and DC subdomains"/>
    <property type="match status" value="2"/>
</dbReference>
<protein>
    <submittedName>
        <fullName evidence="2">Efflux RND transporter permease subunit</fullName>
    </submittedName>
</protein>
<reference evidence="3" key="1">
    <citation type="submission" date="2023-08" db="EMBL/GenBank/DDBJ databases">
        <title>Rhodospirillaceae gen. nov., a novel taxon isolated from the Yangtze River Yuezi River estuary sludge.</title>
        <authorList>
            <person name="Ruan L."/>
        </authorList>
    </citation>
    <scope>NUCLEOTIDE SEQUENCE [LARGE SCALE GENOMIC DNA]</scope>
    <source>
        <strain evidence="3">R-7</strain>
    </source>
</reference>
<feature type="transmembrane region" description="Helical" evidence="1">
    <location>
        <begin position="412"/>
        <end position="433"/>
    </location>
</feature>
<dbReference type="PANTHER" id="PTHR32063:SF16">
    <property type="entry name" value="CATION EFFLUX SYSTEM (ACRB_ACRD_ACRF FAMILY)"/>
    <property type="match status" value="1"/>
</dbReference>
<dbReference type="Gene3D" id="3.30.70.1440">
    <property type="entry name" value="Multidrug efflux transporter AcrB pore domain"/>
    <property type="match status" value="1"/>
</dbReference>
<keyword evidence="1" id="KW-0472">Membrane</keyword>
<feature type="transmembrane region" description="Helical" evidence="1">
    <location>
        <begin position="384"/>
        <end position="406"/>
    </location>
</feature>
<evidence type="ECO:0000313" key="2">
    <source>
        <dbReference type="EMBL" id="MDQ7250079.1"/>
    </source>
</evidence>
<dbReference type="Gene3D" id="3.30.70.1430">
    <property type="entry name" value="Multidrug efflux transporter AcrB pore domain"/>
    <property type="match status" value="2"/>
</dbReference>
<feature type="transmembrane region" description="Helical" evidence="1">
    <location>
        <begin position="554"/>
        <end position="575"/>
    </location>
</feature>
<comment type="caution">
    <text evidence="2">The sequence shown here is derived from an EMBL/GenBank/DDBJ whole genome shotgun (WGS) entry which is preliminary data.</text>
</comment>
<dbReference type="Proteomes" id="UP001230156">
    <property type="component" value="Unassembled WGS sequence"/>
</dbReference>
<dbReference type="EMBL" id="JAUYVI010000006">
    <property type="protein sequence ID" value="MDQ7250079.1"/>
    <property type="molecule type" value="Genomic_DNA"/>
</dbReference>
<gene>
    <name evidence="2" type="ORF">Q8A70_20485</name>
</gene>
<organism evidence="2 3">
    <name type="scientific">Dongia sedimenti</name>
    <dbReference type="NCBI Taxonomy" id="3064282"/>
    <lineage>
        <taxon>Bacteria</taxon>
        <taxon>Pseudomonadati</taxon>
        <taxon>Pseudomonadota</taxon>
        <taxon>Alphaproteobacteria</taxon>
        <taxon>Rhodospirillales</taxon>
        <taxon>Dongiaceae</taxon>
        <taxon>Dongia</taxon>
    </lineage>
</organism>
<dbReference type="Gene3D" id="3.30.2090.10">
    <property type="entry name" value="Multidrug efflux transporter AcrB TolC docking domain, DN and DC subdomains"/>
    <property type="match status" value="2"/>
</dbReference>
<feature type="transmembrane region" description="Helical" evidence="1">
    <location>
        <begin position="454"/>
        <end position="478"/>
    </location>
</feature>
<keyword evidence="3" id="KW-1185">Reference proteome</keyword>
<feature type="transmembrane region" description="Helical" evidence="1">
    <location>
        <begin position="1018"/>
        <end position="1039"/>
    </location>
</feature>
<feature type="transmembrane region" description="Helical" evidence="1">
    <location>
        <begin position="948"/>
        <end position="968"/>
    </location>
</feature>